<evidence type="ECO:0000313" key="5">
    <source>
        <dbReference type="Proteomes" id="UP001241748"/>
    </source>
</evidence>
<dbReference type="SUPFAM" id="SSF46785">
    <property type="entry name" value="Winged helix' DNA-binding domain"/>
    <property type="match status" value="1"/>
</dbReference>
<dbReference type="Pfam" id="PF00455">
    <property type="entry name" value="DeoRC"/>
    <property type="match status" value="1"/>
</dbReference>
<evidence type="ECO:0000256" key="2">
    <source>
        <dbReference type="ARBA" id="ARBA00023163"/>
    </source>
</evidence>
<reference evidence="4 5" key="1">
    <citation type="submission" date="2024-05" db="EMBL/GenBank/DDBJ databases">
        <authorList>
            <person name="Venkateswaran K."/>
        </authorList>
    </citation>
    <scope>NUCLEOTIDE SEQUENCE [LARGE SCALE GENOMIC DNA]</scope>
    <source>
        <strain evidence="4 5">179-C4-2-HS</strain>
    </source>
</reference>
<dbReference type="InterPro" id="IPR050313">
    <property type="entry name" value="Carb_Metab_HTH_regulators"/>
</dbReference>
<keyword evidence="4" id="KW-0238">DNA-binding</keyword>
<accession>A0ABV4YZC1</accession>
<dbReference type="InterPro" id="IPR036390">
    <property type="entry name" value="WH_DNA-bd_sf"/>
</dbReference>
<dbReference type="Proteomes" id="UP001241748">
    <property type="component" value="Unassembled WGS sequence"/>
</dbReference>
<dbReference type="PANTHER" id="PTHR30363">
    <property type="entry name" value="HTH-TYPE TRANSCRIPTIONAL REGULATOR SRLR-RELATED"/>
    <property type="match status" value="1"/>
</dbReference>
<proteinExistence type="predicted"/>
<gene>
    <name evidence="4" type="ORF">P5G62_024090</name>
</gene>
<dbReference type="SUPFAM" id="SSF100950">
    <property type="entry name" value="NagB/RpiA/CoA transferase-like"/>
    <property type="match status" value="1"/>
</dbReference>
<keyword evidence="5" id="KW-1185">Reference proteome</keyword>
<dbReference type="SMART" id="SM00420">
    <property type="entry name" value="HTH_DEOR"/>
    <property type="match status" value="1"/>
</dbReference>
<dbReference type="RefSeq" id="WP_306077208.1">
    <property type="nucleotide sequence ID" value="NZ_JAROBZ020000002.1"/>
</dbReference>
<dbReference type="InterPro" id="IPR001034">
    <property type="entry name" value="DeoR_HTH"/>
</dbReference>
<dbReference type="Gene3D" id="3.40.50.1360">
    <property type="match status" value="1"/>
</dbReference>
<sequence length="247" mass="27875">MIPYVRREKIMEELEKKDLMYIEDFVSIFEDVSESTIRRDLKNLEEENQITVLRGGAVKRKVNTFELPVGTKIFLNMDEKERIAKFAASLVKDEEVIYIDSGTTCAAIVKYIKARDVRIVTSNILVLNELDNPNISSCIIIGGDVNKNLDSISGPLSDNTLKNLYFDRSFLGANGFGNEMGVNTPDIREASKKTIVNTNSKKCYVLADSSKYNKSTLCKAFELNQCILVTDKKINGLEGKIQYYIVD</sequence>
<dbReference type="EMBL" id="JAROBZ020000002">
    <property type="protein sequence ID" value="MFB3170191.1"/>
    <property type="molecule type" value="Genomic_DNA"/>
</dbReference>
<dbReference type="InterPro" id="IPR014036">
    <property type="entry name" value="DeoR-like_C"/>
</dbReference>
<feature type="domain" description="HTH deoR-type" evidence="3">
    <location>
        <begin position="3"/>
        <end position="59"/>
    </location>
</feature>
<comment type="caution">
    <text evidence="4">The sequence shown here is derived from an EMBL/GenBank/DDBJ whole genome shotgun (WGS) entry which is preliminary data.</text>
</comment>
<dbReference type="Pfam" id="PF08220">
    <property type="entry name" value="HTH_DeoR"/>
    <property type="match status" value="1"/>
</dbReference>
<name>A0ABV4YZC1_9BACI</name>
<evidence type="ECO:0000256" key="1">
    <source>
        <dbReference type="ARBA" id="ARBA00023015"/>
    </source>
</evidence>
<dbReference type="PANTHER" id="PTHR30363:SF44">
    <property type="entry name" value="AGA OPERON TRANSCRIPTIONAL REPRESSOR-RELATED"/>
    <property type="match status" value="1"/>
</dbReference>
<protein>
    <submittedName>
        <fullName evidence="4">DeoR/GlpR family DNA-binding transcription regulator</fullName>
    </submittedName>
</protein>
<dbReference type="GO" id="GO:0003677">
    <property type="term" value="F:DNA binding"/>
    <property type="evidence" value="ECO:0007669"/>
    <property type="project" value="UniProtKB-KW"/>
</dbReference>
<keyword evidence="2" id="KW-0804">Transcription</keyword>
<dbReference type="InterPro" id="IPR037171">
    <property type="entry name" value="NagB/RpiA_transferase-like"/>
</dbReference>
<evidence type="ECO:0000259" key="3">
    <source>
        <dbReference type="PROSITE" id="PS51000"/>
    </source>
</evidence>
<keyword evidence="1" id="KW-0805">Transcription regulation</keyword>
<evidence type="ECO:0000313" key="4">
    <source>
        <dbReference type="EMBL" id="MFB3170191.1"/>
    </source>
</evidence>
<dbReference type="SMART" id="SM01134">
    <property type="entry name" value="DeoRC"/>
    <property type="match status" value="1"/>
</dbReference>
<dbReference type="PROSITE" id="PS51000">
    <property type="entry name" value="HTH_DEOR_2"/>
    <property type="match status" value="1"/>
</dbReference>
<organism evidence="4 5">
    <name type="scientific">Neobacillus driksii</name>
    <dbReference type="NCBI Taxonomy" id="3035913"/>
    <lineage>
        <taxon>Bacteria</taxon>
        <taxon>Bacillati</taxon>
        <taxon>Bacillota</taxon>
        <taxon>Bacilli</taxon>
        <taxon>Bacillales</taxon>
        <taxon>Bacillaceae</taxon>
        <taxon>Neobacillus</taxon>
    </lineage>
</organism>